<dbReference type="Proteomes" id="UP000799439">
    <property type="component" value="Unassembled WGS sequence"/>
</dbReference>
<name>A0A9P4JB89_9PEZI</name>
<dbReference type="InterPro" id="IPR014752">
    <property type="entry name" value="Arrestin-like_C"/>
</dbReference>
<organism evidence="1 2">
    <name type="scientific">Myriangium duriaei CBS 260.36</name>
    <dbReference type="NCBI Taxonomy" id="1168546"/>
    <lineage>
        <taxon>Eukaryota</taxon>
        <taxon>Fungi</taxon>
        <taxon>Dikarya</taxon>
        <taxon>Ascomycota</taxon>
        <taxon>Pezizomycotina</taxon>
        <taxon>Dothideomycetes</taxon>
        <taxon>Dothideomycetidae</taxon>
        <taxon>Myriangiales</taxon>
        <taxon>Myriangiaceae</taxon>
        <taxon>Myriangium</taxon>
    </lineage>
</organism>
<evidence type="ECO:0000313" key="2">
    <source>
        <dbReference type="Proteomes" id="UP000799439"/>
    </source>
</evidence>
<reference evidence="1" key="1">
    <citation type="journal article" date="2020" name="Stud. Mycol.">
        <title>101 Dothideomycetes genomes: a test case for predicting lifestyles and emergence of pathogens.</title>
        <authorList>
            <person name="Haridas S."/>
            <person name="Albert R."/>
            <person name="Binder M."/>
            <person name="Bloem J."/>
            <person name="Labutti K."/>
            <person name="Salamov A."/>
            <person name="Andreopoulos B."/>
            <person name="Baker S."/>
            <person name="Barry K."/>
            <person name="Bills G."/>
            <person name="Bluhm B."/>
            <person name="Cannon C."/>
            <person name="Castanera R."/>
            <person name="Culley D."/>
            <person name="Daum C."/>
            <person name="Ezra D."/>
            <person name="Gonzalez J."/>
            <person name="Henrissat B."/>
            <person name="Kuo A."/>
            <person name="Liang C."/>
            <person name="Lipzen A."/>
            <person name="Lutzoni F."/>
            <person name="Magnuson J."/>
            <person name="Mondo S."/>
            <person name="Nolan M."/>
            <person name="Ohm R."/>
            <person name="Pangilinan J."/>
            <person name="Park H.-J."/>
            <person name="Ramirez L."/>
            <person name="Alfaro M."/>
            <person name="Sun H."/>
            <person name="Tritt A."/>
            <person name="Yoshinaga Y."/>
            <person name="Zwiers L.-H."/>
            <person name="Turgeon B."/>
            <person name="Goodwin S."/>
            <person name="Spatafora J."/>
            <person name="Crous P."/>
            <person name="Grigoriev I."/>
        </authorList>
    </citation>
    <scope>NUCLEOTIDE SEQUENCE</scope>
    <source>
        <strain evidence="1">CBS 260.36</strain>
    </source>
</reference>
<protein>
    <recommendedName>
        <fullName evidence="3">Arrestin-like N-terminal domain-containing protein</fullName>
    </recommendedName>
</protein>
<accession>A0A9P4JB89</accession>
<dbReference type="OrthoDB" id="2333384at2759"/>
<dbReference type="Gene3D" id="2.60.40.640">
    <property type="match status" value="1"/>
</dbReference>
<proteinExistence type="predicted"/>
<comment type="caution">
    <text evidence="1">The sequence shown here is derived from an EMBL/GenBank/DDBJ whole genome shotgun (WGS) entry which is preliminary data.</text>
</comment>
<dbReference type="AlphaFoldDB" id="A0A9P4JB89"/>
<sequence length="463" mass="52975">MTDPPQYELTASERSAGTPLLNLEIEVDSLDRPHRPGDHICGRVIYNLQTRGSVDDVDIEFKGEIRTTVKHNDPTSSFRCSNERILLFRQVHRLFSDTRMIRAQILEWPFDFAVPTSASYRRPSKKARYADRFCRSAWIPLPPTFSSSDAGFHCNDNADIVYTLKVRMNERRIKKNVVIDPAPSFPPHAGPGFGGRTFTTCAWSSEVLRPFPLTLKQKLQRTLTTTNPKLARPCITFEPVLTLPRRIAVGQTLPLSMKIHWRRPEKRRNPNDPKNPSLVLLGLEFRLTSYTYIRAEGCGREAQHREPSWVYNDLDVRLPLDGTYVTVLPDWSLNPLRKTSMEILPDISTWTVSRQYKLEARAEFVHVESGHIFTSQFSNVPISLLPAHLTPEEAERMQTVPPQQVPHFEEPDRSVDLPPSYEEVFCDRPRRPYDVGPYIDYSSRELGATVARANAEIGTLLEL</sequence>
<evidence type="ECO:0000313" key="1">
    <source>
        <dbReference type="EMBL" id="KAF2156460.1"/>
    </source>
</evidence>
<gene>
    <name evidence="1" type="ORF">K461DRAFT_265842</name>
</gene>
<evidence type="ECO:0008006" key="3">
    <source>
        <dbReference type="Google" id="ProtNLM"/>
    </source>
</evidence>
<dbReference type="EMBL" id="ML996082">
    <property type="protein sequence ID" value="KAF2156460.1"/>
    <property type="molecule type" value="Genomic_DNA"/>
</dbReference>
<keyword evidence="2" id="KW-1185">Reference proteome</keyword>